<reference evidence="2" key="1">
    <citation type="submission" date="2017-01" db="EMBL/GenBank/DDBJ databases">
        <title>An insight into the sialome and mialome of the horn fly, Haematobia irritans.</title>
        <authorList>
            <person name="Breijo M."/>
            <person name="Boiani M."/>
            <person name="Ures X."/>
            <person name="Rocha S."/>
            <person name="Sequeira M."/>
            <person name="Ribeiro J.M."/>
        </authorList>
    </citation>
    <scope>NUCLEOTIDE SEQUENCE</scope>
</reference>
<keyword evidence="1" id="KW-0472">Membrane</keyword>
<feature type="transmembrane region" description="Helical" evidence="1">
    <location>
        <begin position="20"/>
        <end position="41"/>
    </location>
</feature>
<dbReference type="EMBL" id="GFDG01004354">
    <property type="protein sequence ID" value="JAV14445.1"/>
    <property type="molecule type" value="Transcribed_RNA"/>
</dbReference>
<evidence type="ECO:0000256" key="1">
    <source>
        <dbReference type="SAM" id="Phobius"/>
    </source>
</evidence>
<keyword evidence="1" id="KW-1133">Transmembrane helix</keyword>
<evidence type="ECO:0000313" key="2">
    <source>
        <dbReference type="EMBL" id="JAV14445.1"/>
    </source>
</evidence>
<accession>A0A1L8E790</accession>
<dbReference type="AlphaFoldDB" id="A0A1L8E790"/>
<name>A0A1L8E790_HAEIR</name>
<proteinExistence type="predicted"/>
<keyword evidence="1" id="KW-0812">Transmembrane</keyword>
<protein>
    <submittedName>
        <fullName evidence="2">Uncharacterized protein</fullName>
    </submittedName>
</protein>
<sequence length="68" mass="8234">MRLLQKFSWKITYQVQPTGNRFICSSCNLLNFSIIIIWIIFQDIQISKHFFIYFVYFTLDIITQSTFV</sequence>
<organism evidence="2">
    <name type="scientific">Haematobia irritans</name>
    <name type="common">Horn fly</name>
    <name type="synonym">Conops irritans</name>
    <dbReference type="NCBI Taxonomy" id="7368"/>
    <lineage>
        <taxon>Eukaryota</taxon>
        <taxon>Metazoa</taxon>
        <taxon>Ecdysozoa</taxon>
        <taxon>Arthropoda</taxon>
        <taxon>Hexapoda</taxon>
        <taxon>Insecta</taxon>
        <taxon>Pterygota</taxon>
        <taxon>Neoptera</taxon>
        <taxon>Endopterygota</taxon>
        <taxon>Diptera</taxon>
        <taxon>Brachycera</taxon>
        <taxon>Muscomorpha</taxon>
        <taxon>Muscoidea</taxon>
        <taxon>Muscidae</taxon>
        <taxon>Haematobia</taxon>
    </lineage>
</organism>